<dbReference type="AlphaFoldDB" id="A0A369KAI9"/>
<feature type="transmembrane region" description="Helical" evidence="6">
    <location>
        <begin position="244"/>
        <end position="260"/>
    </location>
</feature>
<dbReference type="PANTHER" id="PTHR30238">
    <property type="entry name" value="MEMBRANE BOUND PREDICTED REDOX MODULATOR"/>
    <property type="match status" value="1"/>
</dbReference>
<keyword evidence="3 6" id="KW-0812">Transmembrane</keyword>
<dbReference type="InterPro" id="IPR005496">
    <property type="entry name" value="Integral_membrane_TerC"/>
</dbReference>
<comment type="caution">
    <text evidence="7">The sequence shown here is derived from an EMBL/GenBank/DDBJ whole genome shotgun (WGS) entry which is preliminary data.</text>
</comment>
<evidence type="ECO:0000256" key="1">
    <source>
        <dbReference type="ARBA" id="ARBA00004141"/>
    </source>
</evidence>
<reference evidence="7 8" key="1">
    <citation type="submission" date="2018-07" db="EMBL/GenBank/DDBJ databases">
        <title>Comparative genomics of the Candidatus Parilichlamydiaceae reveals evidence of convergent evolution and genome reduction in the phylum Chlamydiae.</title>
        <authorList>
            <person name="Taylor-Brown A."/>
            <person name="Polkinghorne A."/>
        </authorList>
    </citation>
    <scope>NUCLEOTIDE SEQUENCE [LARGE SCALE GENOMIC DNA]</scope>
    <source>
        <strain evidence="7 8">Hat2</strain>
    </source>
</reference>
<keyword evidence="4 6" id="KW-1133">Transmembrane helix</keyword>
<dbReference type="PANTHER" id="PTHR30238:SF0">
    <property type="entry name" value="THYLAKOID MEMBRANE PROTEIN TERC, CHLOROPLASTIC"/>
    <property type="match status" value="1"/>
</dbReference>
<dbReference type="OrthoDB" id="9783692at2"/>
<comment type="subcellular location">
    <subcellularLocation>
        <location evidence="1">Membrane</location>
        <topology evidence="1">Multi-pass membrane protein</topology>
    </subcellularLocation>
</comment>
<protein>
    <submittedName>
        <fullName evidence="7">Integral membrane protein TerC</fullName>
    </submittedName>
</protein>
<feature type="transmembrane region" description="Helical" evidence="6">
    <location>
        <begin position="212"/>
        <end position="232"/>
    </location>
</feature>
<comment type="similarity">
    <text evidence="2">Belongs to the TerC family.</text>
</comment>
<evidence type="ECO:0000256" key="2">
    <source>
        <dbReference type="ARBA" id="ARBA00007511"/>
    </source>
</evidence>
<feature type="transmembrane region" description="Helical" evidence="6">
    <location>
        <begin position="34"/>
        <end position="56"/>
    </location>
</feature>
<evidence type="ECO:0000256" key="5">
    <source>
        <dbReference type="ARBA" id="ARBA00023136"/>
    </source>
</evidence>
<evidence type="ECO:0000313" key="8">
    <source>
        <dbReference type="Proteomes" id="UP000253816"/>
    </source>
</evidence>
<evidence type="ECO:0000256" key="3">
    <source>
        <dbReference type="ARBA" id="ARBA00022692"/>
    </source>
</evidence>
<organism evidence="7 8">
    <name type="scientific">Candidatus Similichlamydia laticola</name>
    <dbReference type="NCBI Taxonomy" id="2170265"/>
    <lineage>
        <taxon>Bacteria</taxon>
        <taxon>Pseudomonadati</taxon>
        <taxon>Chlamydiota</taxon>
        <taxon>Chlamydiia</taxon>
        <taxon>Parachlamydiales</taxon>
        <taxon>Candidatus Parilichlamydiaceae</taxon>
        <taxon>Candidatus Similichlamydia</taxon>
    </lineage>
</organism>
<evidence type="ECO:0000256" key="4">
    <source>
        <dbReference type="ARBA" id="ARBA00022989"/>
    </source>
</evidence>
<evidence type="ECO:0000256" key="6">
    <source>
        <dbReference type="SAM" id="Phobius"/>
    </source>
</evidence>
<sequence length="261" mass="29185">MLDSLIIVGICFSIIIFLNWKQPNLIAPIYAMRILSAIGCLAVLSTLCILLFWKTIDPIRSLTNREAAIQFLSTFLICTLTNIDNLAMFLSLFELFELDREDETRVLKIVLMGRAIIRMVLLTMGILLIQKARWVVRLLSLPLLYTGYNLAIEDHKSARGLQKVVHKLRVKGLTIKGRSRTGPLALTLLLISDTFLGIDSTAATLAFTNNILIAQTANLLALAMQVPFYVLLKRAQERSPQVKRILGILLLCIGLHILAFG</sequence>
<dbReference type="EMBL" id="QQBG01000010">
    <property type="protein sequence ID" value="RDB31619.1"/>
    <property type="molecule type" value="Genomic_DNA"/>
</dbReference>
<dbReference type="GO" id="GO:0016020">
    <property type="term" value="C:membrane"/>
    <property type="evidence" value="ECO:0007669"/>
    <property type="project" value="UniProtKB-SubCell"/>
</dbReference>
<feature type="transmembrane region" description="Helical" evidence="6">
    <location>
        <begin position="184"/>
        <end position="206"/>
    </location>
</feature>
<accession>A0A369KAI9</accession>
<proteinExistence type="inferred from homology"/>
<dbReference type="Proteomes" id="UP000253816">
    <property type="component" value="Unassembled WGS sequence"/>
</dbReference>
<name>A0A369KAI9_9BACT</name>
<dbReference type="Pfam" id="PF03741">
    <property type="entry name" value="TerC"/>
    <property type="match status" value="1"/>
</dbReference>
<evidence type="ECO:0000313" key="7">
    <source>
        <dbReference type="EMBL" id="RDB31619.1"/>
    </source>
</evidence>
<keyword evidence="5 6" id="KW-0472">Membrane</keyword>
<feature type="transmembrane region" description="Helical" evidence="6">
    <location>
        <begin position="105"/>
        <end position="128"/>
    </location>
</feature>
<keyword evidence="8" id="KW-1185">Reference proteome</keyword>
<dbReference type="RefSeq" id="WP_114544196.1">
    <property type="nucleotide sequence ID" value="NZ_QQBG01000010.1"/>
</dbReference>
<feature type="transmembrane region" description="Helical" evidence="6">
    <location>
        <begin position="6"/>
        <end position="22"/>
    </location>
</feature>
<feature type="transmembrane region" description="Helical" evidence="6">
    <location>
        <begin position="134"/>
        <end position="152"/>
    </location>
</feature>
<feature type="transmembrane region" description="Helical" evidence="6">
    <location>
        <begin position="68"/>
        <end position="93"/>
    </location>
</feature>
<gene>
    <name evidence="7" type="ORF">HAT2_00230</name>
</gene>